<dbReference type="GO" id="GO:0034440">
    <property type="term" value="P:lipid oxidation"/>
    <property type="evidence" value="ECO:0007669"/>
    <property type="project" value="InterPro"/>
</dbReference>
<dbReference type="Proteomes" id="UP000001593">
    <property type="component" value="Unassembled WGS sequence"/>
</dbReference>
<evidence type="ECO:0000256" key="3">
    <source>
        <dbReference type="ARBA" id="ARBA00023002"/>
    </source>
</evidence>
<dbReference type="AlphaFoldDB" id="A7S208"/>
<protein>
    <recommendedName>
        <fullName evidence="5">Lipoxygenase domain-containing protein</fullName>
    </recommendedName>
</protein>
<dbReference type="HOGENOM" id="CLU_426619_0_0_1"/>
<feature type="signal peptide" evidence="4">
    <location>
        <begin position="1"/>
        <end position="20"/>
    </location>
</feature>
<dbReference type="GO" id="GO:0046872">
    <property type="term" value="F:metal ion binding"/>
    <property type="evidence" value="ECO:0007669"/>
    <property type="project" value="UniProtKB-KW"/>
</dbReference>
<evidence type="ECO:0000313" key="6">
    <source>
        <dbReference type="EMBL" id="EDO42294.1"/>
    </source>
</evidence>
<dbReference type="eggNOG" id="ENOG502QQSP">
    <property type="taxonomic scope" value="Eukaryota"/>
</dbReference>
<evidence type="ECO:0000259" key="5">
    <source>
        <dbReference type="PROSITE" id="PS51393"/>
    </source>
</evidence>
<reference evidence="6 7" key="1">
    <citation type="journal article" date="2007" name="Science">
        <title>Sea anemone genome reveals ancestral eumetazoan gene repertoire and genomic organization.</title>
        <authorList>
            <person name="Putnam N.H."/>
            <person name="Srivastava M."/>
            <person name="Hellsten U."/>
            <person name="Dirks B."/>
            <person name="Chapman J."/>
            <person name="Salamov A."/>
            <person name="Terry A."/>
            <person name="Shapiro H."/>
            <person name="Lindquist E."/>
            <person name="Kapitonov V.V."/>
            <person name="Jurka J."/>
            <person name="Genikhovich G."/>
            <person name="Grigoriev I.V."/>
            <person name="Lucas S.M."/>
            <person name="Steele R.E."/>
            <person name="Finnerty J.R."/>
            <person name="Technau U."/>
            <person name="Martindale M.Q."/>
            <person name="Rokhsar D.S."/>
        </authorList>
    </citation>
    <scope>NUCLEOTIDE SEQUENCE [LARGE SCALE GENOMIC DNA]</scope>
    <source>
        <strain evidence="7">CH2 X CH6</strain>
    </source>
</reference>
<dbReference type="OMA" id="THLMMEP"/>
<dbReference type="GO" id="GO:0016702">
    <property type="term" value="F:oxidoreductase activity, acting on single donors with incorporation of molecular oxygen, incorporation of two atoms of oxygen"/>
    <property type="evidence" value="ECO:0007669"/>
    <property type="project" value="InterPro"/>
</dbReference>
<proteinExistence type="predicted"/>
<keyword evidence="3" id="KW-0560">Oxidoreductase</keyword>
<dbReference type="PROSITE" id="PS51393">
    <property type="entry name" value="LIPOXYGENASE_3"/>
    <property type="match status" value="1"/>
</dbReference>
<feature type="chain" id="PRO_5002712228" description="Lipoxygenase domain-containing protein" evidence="4">
    <location>
        <begin position="21"/>
        <end position="642"/>
    </location>
</feature>
<dbReference type="KEGG" id="nve:5514194"/>
<dbReference type="SUPFAM" id="SSF48484">
    <property type="entry name" value="Lipoxigenase"/>
    <property type="match status" value="1"/>
</dbReference>
<dbReference type="Pfam" id="PF00305">
    <property type="entry name" value="Lipoxygenase"/>
    <property type="match status" value="1"/>
</dbReference>
<dbReference type="PhylomeDB" id="A7S208"/>
<keyword evidence="4" id="KW-0732">Signal</keyword>
<evidence type="ECO:0000256" key="2">
    <source>
        <dbReference type="ARBA" id="ARBA00022964"/>
    </source>
</evidence>
<feature type="domain" description="Lipoxygenase" evidence="5">
    <location>
        <begin position="114"/>
        <end position="642"/>
    </location>
</feature>
<gene>
    <name evidence="6" type="ORF">NEMVEDRAFT_v1g205566</name>
</gene>
<keyword evidence="2" id="KW-0223">Dioxygenase</keyword>
<evidence type="ECO:0000313" key="7">
    <source>
        <dbReference type="Proteomes" id="UP000001593"/>
    </source>
</evidence>
<dbReference type="EMBL" id="DS469566">
    <property type="protein sequence ID" value="EDO42294.1"/>
    <property type="molecule type" value="Genomic_DNA"/>
</dbReference>
<sequence>MTGNGLLVWFLVLVVSAVSAFDPVPDKGENVCSYDRHRYEFAMRRNVTSLKRIDIVSCGLPGSPDMQCEQIRYETTVSWFPVRRRLHFRVFNCCPGWRGYEKGKGCKEEIPCEVSLPQRAPHHCRIKRAQGLTARQGLYKLGSLAGLPFALGDMEAMKLVNISLADPFTNRWMSLYIHMLRKNLKLMTEFVKTERKEFTTYKEYEDVYYYFLKQIQEPMQLRRYFRFPYDTLPFKSTINNHTWREDQVFSEMRLAGLNPMCLTKVTGDHESNGVKWSELRRRLNPQFDWEKMLQVAASRSAPVSMIINDGSVFVCQFPEFDNLPTVPDIMEARSFRRMWKPKSPIALFMSRPGRGGEAQVVPLAIQLDSVQDSPVYTPEDGDLWTLAKESFEVTDYAYVEMVEHLLKTHLMMEPFCVTIKRHLATDHPLQQILRYHCRGLLPTNKIGLPKLVDDKAYMHQLFAIGNSGAVQLLVRAYMTMTWKDTDFRGKIRARGMDDTDNVPYFPYRDDGELIYAAIEKFVGGYLNHYYGNDRDVEDDHELQAMANEMSASGRGVDGGKGKLRGFPAHISSIAELQVVLTRLIWTSSGQHAAVNYAISAYGAYTPSMPTKIYDDQRIANDKFDIKRLPNANLAAVKRPCFY</sequence>
<name>A7S208_NEMVE</name>
<organism evidence="6 7">
    <name type="scientific">Nematostella vectensis</name>
    <name type="common">Starlet sea anemone</name>
    <dbReference type="NCBI Taxonomy" id="45351"/>
    <lineage>
        <taxon>Eukaryota</taxon>
        <taxon>Metazoa</taxon>
        <taxon>Cnidaria</taxon>
        <taxon>Anthozoa</taxon>
        <taxon>Hexacorallia</taxon>
        <taxon>Actiniaria</taxon>
        <taxon>Edwardsiidae</taxon>
        <taxon>Nematostella</taxon>
    </lineage>
</organism>
<dbReference type="PANTHER" id="PTHR11771">
    <property type="entry name" value="LIPOXYGENASE"/>
    <property type="match status" value="1"/>
</dbReference>
<dbReference type="InterPro" id="IPR013819">
    <property type="entry name" value="LipOase_C"/>
</dbReference>
<dbReference type="Gene3D" id="1.20.245.10">
    <property type="entry name" value="Lipoxygenase-1, Domain 5"/>
    <property type="match status" value="1"/>
</dbReference>
<dbReference type="InParanoid" id="A7S208"/>
<keyword evidence="7" id="KW-1185">Reference proteome</keyword>
<dbReference type="Gene3D" id="3.10.450.60">
    <property type="match status" value="1"/>
</dbReference>
<dbReference type="STRING" id="45351.A7S208"/>
<evidence type="ECO:0000256" key="1">
    <source>
        <dbReference type="ARBA" id="ARBA00022723"/>
    </source>
</evidence>
<dbReference type="InterPro" id="IPR036226">
    <property type="entry name" value="LipOase_C_sf"/>
</dbReference>
<accession>A7S208</accession>
<dbReference type="PRINTS" id="PR00087">
    <property type="entry name" value="LIPOXYGENASE"/>
</dbReference>
<evidence type="ECO:0000256" key="4">
    <source>
        <dbReference type="SAM" id="SignalP"/>
    </source>
</evidence>
<keyword evidence="1" id="KW-0479">Metal-binding</keyword>
<dbReference type="InterPro" id="IPR000907">
    <property type="entry name" value="LipOase"/>
</dbReference>